<feature type="domain" description="Non-structural maintenance of chromosome element 4 C-terminal" evidence="9">
    <location>
        <begin position="187"/>
        <end position="274"/>
    </location>
</feature>
<dbReference type="GO" id="GO:0006281">
    <property type="term" value="P:DNA repair"/>
    <property type="evidence" value="ECO:0007669"/>
    <property type="project" value="UniProtKB-UniRule"/>
</dbReference>
<evidence type="ECO:0000256" key="7">
    <source>
        <dbReference type="RuleBase" id="RU365071"/>
    </source>
</evidence>
<evidence type="ECO:0000256" key="8">
    <source>
        <dbReference type="SAM" id="MobiDB-lite"/>
    </source>
</evidence>
<feature type="compositionally biased region" description="Low complexity" evidence="8">
    <location>
        <begin position="140"/>
        <end position="153"/>
    </location>
</feature>
<evidence type="ECO:0000256" key="1">
    <source>
        <dbReference type="ARBA" id="ARBA00004123"/>
    </source>
</evidence>
<gene>
    <name evidence="10" type="ORF">BU14_0577s0010</name>
</gene>
<dbReference type="GO" id="GO:0030915">
    <property type="term" value="C:Smc5-Smc6 complex"/>
    <property type="evidence" value="ECO:0007669"/>
    <property type="project" value="UniProtKB-UniRule"/>
</dbReference>
<accession>A0A1X6NRQ7</accession>
<dbReference type="InterPro" id="IPR027786">
    <property type="entry name" value="Nse4/EID"/>
</dbReference>
<evidence type="ECO:0000259" key="9">
    <source>
        <dbReference type="Pfam" id="PF08743"/>
    </source>
</evidence>
<evidence type="ECO:0000256" key="6">
    <source>
        <dbReference type="ARBA" id="ARBA00023242"/>
    </source>
</evidence>
<keyword evidence="5 7" id="KW-0234">DNA repair</keyword>
<feature type="region of interest" description="Disordered" evidence="8">
    <location>
        <begin position="134"/>
        <end position="155"/>
    </location>
</feature>
<comment type="similarity">
    <text evidence="2 7">Belongs to the NSE4 family.</text>
</comment>
<reference evidence="10 11" key="1">
    <citation type="submission" date="2017-03" db="EMBL/GenBank/DDBJ databases">
        <title>WGS assembly of Porphyra umbilicalis.</title>
        <authorList>
            <person name="Brawley S.H."/>
            <person name="Blouin N.A."/>
            <person name="Ficko-Blean E."/>
            <person name="Wheeler G.L."/>
            <person name="Lohr M."/>
            <person name="Goodson H.V."/>
            <person name="Jenkins J.W."/>
            <person name="Blaby-Haas C.E."/>
            <person name="Helliwell K.E."/>
            <person name="Chan C."/>
            <person name="Marriage T."/>
            <person name="Bhattacharya D."/>
            <person name="Klein A.S."/>
            <person name="Badis Y."/>
            <person name="Brodie J."/>
            <person name="Cao Y."/>
            <person name="Collen J."/>
            <person name="Dittami S.M."/>
            <person name="Gachon C.M."/>
            <person name="Green B.R."/>
            <person name="Karpowicz S."/>
            <person name="Kim J.W."/>
            <person name="Kudahl U."/>
            <person name="Lin S."/>
            <person name="Michel G."/>
            <person name="Mittag M."/>
            <person name="Olson B.J."/>
            <person name="Pangilinan J."/>
            <person name="Peng Y."/>
            <person name="Qiu H."/>
            <person name="Shu S."/>
            <person name="Singer J.T."/>
            <person name="Smith A.G."/>
            <person name="Sprecher B.N."/>
            <person name="Wagner V."/>
            <person name="Wang W."/>
            <person name="Wang Z.-Y."/>
            <person name="Yan J."/>
            <person name="Yarish C."/>
            <person name="Zoeuner-Riek S."/>
            <person name="Zhuang Y."/>
            <person name="Zou Y."/>
            <person name="Lindquist E.A."/>
            <person name="Grimwood J."/>
            <person name="Barry K."/>
            <person name="Rokhsar D.S."/>
            <person name="Schmutz J."/>
            <person name="Stiller J.W."/>
            <person name="Grossman A.R."/>
            <person name="Prochnik S.E."/>
        </authorList>
    </citation>
    <scope>NUCLEOTIDE SEQUENCE [LARGE SCALE GENOMIC DNA]</scope>
    <source>
        <strain evidence="10">4086291</strain>
    </source>
</reference>
<evidence type="ECO:0000256" key="3">
    <source>
        <dbReference type="ARBA" id="ARBA00022763"/>
    </source>
</evidence>
<evidence type="ECO:0000256" key="2">
    <source>
        <dbReference type="ARBA" id="ARBA00008997"/>
    </source>
</evidence>
<dbReference type="Pfam" id="PF08743">
    <property type="entry name" value="Nse4_C"/>
    <property type="match status" value="1"/>
</dbReference>
<evidence type="ECO:0000256" key="5">
    <source>
        <dbReference type="ARBA" id="ARBA00023204"/>
    </source>
</evidence>
<keyword evidence="4 7" id="KW-0233">DNA recombination</keyword>
<dbReference type="EMBL" id="KV919157">
    <property type="protein sequence ID" value="OSX71210.1"/>
    <property type="molecule type" value="Genomic_DNA"/>
</dbReference>
<dbReference type="GO" id="GO:0005634">
    <property type="term" value="C:nucleus"/>
    <property type="evidence" value="ECO:0007669"/>
    <property type="project" value="UniProtKB-SubCell"/>
</dbReference>
<keyword evidence="11" id="KW-1185">Reference proteome</keyword>
<evidence type="ECO:0000313" key="11">
    <source>
        <dbReference type="Proteomes" id="UP000218209"/>
    </source>
</evidence>
<comment type="subunit">
    <text evidence="7">Component of the SMC5-SMC6 complex.</text>
</comment>
<evidence type="ECO:0000256" key="4">
    <source>
        <dbReference type="ARBA" id="ARBA00023172"/>
    </source>
</evidence>
<protein>
    <recommendedName>
        <fullName evidence="7">Non-structural maintenance of chromosomes element 4</fullName>
    </recommendedName>
</protein>
<comment type="subcellular location">
    <subcellularLocation>
        <location evidence="1 7">Nucleus</location>
    </subcellularLocation>
</comment>
<proteinExistence type="inferred from homology"/>
<dbReference type="Proteomes" id="UP000218209">
    <property type="component" value="Unassembled WGS sequence"/>
</dbReference>
<comment type="function">
    <text evidence="7">Component of the SMC5-SMC6 complex, that promotes sister chromatid alignment after DNA damage and facilitates double-stranded DNA breaks (DSBs) repair via homologous recombination between sister chromatids.</text>
</comment>
<dbReference type="InterPro" id="IPR014854">
    <property type="entry name" value="Nse4_C"/>
</dbReference>
<dbReference type="GO" id="GO:0006310">
    <property type="term" value="P:DNA recombination"/>
    <property type="evidence" value="ECO:0007669"/>
    <property type="project" value="UniProtKB-UniRule"/>
</dbReference>
<dbReference type="AlphaFoldDB" id="A0A1X6NRQ7"/>
<organism evidence="10 11">
    <name type="scientific">Porphyra umbilicalis</name>
    <name type="common">Purple laver</name>
    <name type="synonym">Red alga</name>
    <dbReference type="NCBI Taxonomy" id="2786"/>
    <lineage>
        <taxon>Eukaryota</taxon>
        <taxon>Rhodophyta</taxon>
        <taxon>Bangiophyceae</taxon>
        <taxon>Bangiales</taxon>
        <taxon>Bangiaceae</taxon>
        <taxon>Porphyra</taxon>
    </lineage>
</organism>
<sequence length="279" mass="30702">MEDVHDHREEASNPRSTELTRLLADNERLTDNALSLTASQGLMGYRAFAQLTHCAKRQATKVQTGLKDFDTATFVNKIRSQMTGGAAEAGDGEAPTATLDFASLGKSTWRNYARAPAVDFMFGLADIQPRAPIQRKAPTGPRAGSLRGAAAARPENVVDKDKLDKTETDLQIETMRRELSRRGADGTPFYSFLVDPVSFSRSVENIFHSSFLIKDGRARLVMRGNVPTLVAKGVSERSDPGGDAETPMENAQTILRFDYDKWEEVKATYRINASVFPSV</sequence>
<dbReference type="PANTHER" id="PTHR16140:SF0">
    <property type="entry name" value="NON-STRUCTURAL MAINTENANCE OF CHROMOSOMES ELEMENT 4"/>
    <property type="match status" value="1"/>
</dbReference>
<name>A0A1X6NRQ7_PORUM</name>
<dbReference type="OrthoDB" id="5973at2759"/>
<dbReference type="PANTHER" id="PTHR16140">
    <property type="entry name" value="NON-STRUCTURAL MAINTENANCE OF CHROMOSOMES ELEMENT 4"/>
    <property type="match status" value="1"/>
</dbReference>
<evidence type="ECO:0000313" key="10">
    <source>
        <dbReference type="EMBL" id="OSX71210.1"/>
    </source>
</evidence>
<keyword evidence="3 7" id="KW-0227">DNA damage</keyword>
<keyword evidence="6 7" id="KW-0539">Nucleus</keyword>